<dbReference type="InterPro" id="IPR041457">
    <property type="entry name" value="CxC2_KDZ-assoc"/>
</dbReference>
<keyword evidence="1" id="KW-0175">Coiled coil</keyword>
<proteinExistence type="predicted"/>
<keyword evidence="4" id="KW-1185">Reference proteome</keyword>
<protein>
    <recommendedName>
        <fullName evidence="2">CxC2-like cysteine cluster KDZ transposase-associated domain-containing protein</fullName>
    </recommendedName>
</protein>
<evidence type="ECO:0000313" key="3">
    <source>
        <dbReference type="EMBL" id="KAJ2920800.1"/>
    </source>
</evidence>
<feature type="non-terminal residue" evidence="3">
    <location>
        <position position="701"/>
    </location>
</feature>
<dbReference type="EMBL" id="JANBPK010001759">
    <property type="protein sequence ID" value="KAJ2920800.1"/>
    <property type="molecule type" value="Genomic_DNA"/>
</dbReference>
<reference evidence="3" key="1">
    <citation type="submission" date="2022-06" db="EMBL/GenBank/DDBJ databases">
        <title>Genome Sequence of Candolleomyces eurysporus.</title>
        <authorList>
            <person name="Buettner E."/>
        </authorList>
    </citation>
    <scope>NUCLEOTIDE SEQUENCE</scope>
    <source>
        <strain evidence="3">VTCC 930004</strain>
    </source>
</reference>
<dbReference type="Pfam" id="PF18758">
    <property type="entry name" value="KDZ"/>
    <property type="match status" value="1"/>
</dbReference>
<organism evidence="3 4">
    <name type="scientific">Candolleomyces eurysporus</name>
    <dbReference type="NCBI Taxonomy" id="2828524"/>
    <lineage>
        <taxon>Eukaryota</taxon>
        <taxon>Fungi</taxon>
        <taxon>Dikarya</taxon>
        <taxon>Basidiomycota</taxon>
        <taxon>Agaricomycotina</taxon>
        <taxon>Agaricomycetes</taxon>
        <taxon>Agaricomycetidae</taxon>
        <taxon>Agaricales</taxon>
        <taxon>Agaricineae</taxon>
        <taxon>Psathyrellaceae</taxon>
        <taxon>Candolleomyces</taxon>
    </lineage>
</organism>
<dbReference type="PANTHER" id="PTHR33096">
    <property type="entry name" value="CXC2 DOMAIN-CONTAINING PROTEIN"/>
    <property type="match status" value="1"/>
</dbReference>
<sequence length="701" mass="79116">MMKADPMFSADPSYGAKPPQQALGNGKVMTIVHTNRVHHLPVYPCMCKKKIDIDIQLLHSRLYPASSKDPSTAFTFEALKFFHLIKVQTHLSTKNYSTLLCRLTNFIFPDETPRELGRVWQQWNHLINLKRYGFGHTNRDRKLDGAGYMTQKARYDEYVERTNKGNEPSTCYEHWAVADKNKAKKGYDSTGLVAIACSRHGCFAPGSVVDMQKGERQLNVDYALTEACITTHAESTHGLLFAYDINCQYCVNFRCRIADSGLQFPPDLPVTYLIGLFHVHGHKEECLWRFAPSYLSPGAGVTSTEIIESLWSQLNGAANITRTMTVSHRQEMLDACIADINWRKLQGLVPFLIRQLKKAEEERDEAQASFEGVDEAITPEQRDRWCEQMTTANSHRAADPTSMDVYNISVKKVEPKKDVQARLMAQEQANNAQLGVTRWVAQAIELQEHQIQLADLISCHKRSLTPSQSVEIQKKREFILKKLNSIMSEGEVLFPQAKLEEMSGQAPILRKICLCNDTCTCADEIAVTSNPRPKPLDVEHSLLPLPSCLDTCPIGWSHIIDVEEELRVGQANEALEALRVEIAHKSYLYRANRGAASTGKKAKTRSYNAIGKVDQGICNHVKRYDAAVWALDWLGMRSKYPMFQEIKPEHTKAVTNVYDPNARGQFDTSLSWIWMINAKSNSENAAYAAEGMQLNLPPIAH</sequence>
<gene>
    <name evidence="3" type="ORF">H1R20_g16296</name>
</gene>
<dbReference type="Pfam" id="PF18803">
    <property type="entry name" value="CxC2"/>
    <property type="match status" value="1"/>
</dbReference>
<dbReference type="OrthoDB" id="3143151at2759"/>
<accession>A0A9W8IXK4</accession>
<feature type="coiled-coil region" evidence="1">
    <location>
        <begin position="349"/>
        <end position="376"/>
    </location>
</feature>
<dbReference type="PANTHER" id="PTHR33096:SF1">
    <property type="entry name" value="CXC1-LIKE CYSTEINE CLUSTER ASSOCIATED WITH KDZ TRANSPOSASES DOMAIN-CONTAINING PROTEIN"/>
    <property type="match status" value="1"/>
</dbReference>
<feature type="domain" description="CxC2-like cysteine cluster KDZ transposase-associated" evidence="2">
    <location>
        <begin position="25"/>
        <end position="105"/>
    </location>
</feature>
<name>A0A9W8IXK4_9AGAR</name>
<evidence type="ECO:0000313" key="4">
    <source>
        <dbReference type="Proteomes" id="UP001140091"/>
    </source>
</evidence>
<dbReference type="Proteomes" id="UP001140091">
    <property type="component" value="Unassembled WGS sequence"/>
</dbReference>
<evidence type="ECO:0000259" key="2">
    <source>
        <dbReference type="Pfam" id="PF18803"/>
    </source>
</evidence>
<dbReference type="AlphaFoldDB" id="A0A9W8IXK4"/>
<comment type="caution">
    <text evidence="3">The sequence shown here is derived from an EMBL/GenBank/DDBJ whole genome shotgun (WGS) entry which is preliminary data.</text>
</comment>
<dbReference type="InterPro" id="IPR040521">
    <property type="entry name" value="KDZ"/>
</dbReference>
<evidence type="ECO:0000256" key="1">
    <source>
        <dbReference type="SAM" id="Coils"/>
    </source>
</evidence>